<accession>A0A1T5J6Y3</accession>
<proteinExistence type="predicted"/>
<evidence type="ECO:0008006" key="4">
    <source>
        <dbReference type="Google" id="ProtNLM"/>
    </source>
</evidence>
<dbReference type="EMBL" id="FUZT01000002">
    <property type="protein sequence ID" value="SKC47106.1"/>
    <property type="molecule type" value="Genomic_DNA"/>
</dbReference>
<keyword evidence="1" id="KW-0472">Membrane</keyword>
<evidence type="ECO:0000256" key="1">
    <source>
        <dbReference type="SAM" id="Phobius"/>
    </source>
</evidence>
<organism evidence="2 3">
    <name type="scientific">Maledivibacter halophilus</name>
    <dbReference type="NCBI Taxonomy" id="36842"/>
    <lineage>
        <taxon>Bacteria</taxon>
        <taxon>Bacillati</taxon>
        <taxon>Bacillota</taxon>
        <taxon>Clostridia</taxon>
        <taxon>Peptostreptococcales</taxon>
        <taxon>Caminicellaceae</taxon>
        <taxon>Maledivibacter</taxon>
    </lineage>
</organism>
<sequence length="224" mass="26223">MIYIAELLTPTKEKFDKTIEGILNSSKYKQFNQNYIDVMGKLRERIISWLEKWLESLNFSGDEISRVVPSASNGIIIIGTIIIILIIILIFLSIKKMIKKDNRVKRILGEVIDEKTTTVGLYEKARTFKDRGQYREAIRYSFIALLFQMNEYNLLSLDETQTNSEIVFALRKNNFKNIDLLEEAAHLFNKVWYGHKVINEEVYKSWEKTIEILNNGVNDFAKQK</sequence>
<dbReference type="STRING" id="36842.SAMN02194393_00963"/>
<evidence type="ECO:0000313" key="2">
    <source>
        <dbReference type="EMBL" id="SKC47106.1"/>
    </source>
</evidence>
<gene>
    <name evidence="2" type="ORF">SAMN02194393_00963</name>
</gene>
<keyword evidence="1" id="KW-0812">Transmembrane</keyword>
<dbReference type="Proteomes" id="UP000190285">
    <property type="component" value="Unassembled WGS sequence"/>
</dbReference>
<keyword evidence="1" id="KW-1133">Transmembrane helix</keyword>
<feature type="transmembrane region" description="Helical" evidence="1">
    <location>
        <begin position="75"/>
        <end position="94"/>
    </location>
</feature>
<dbReference type="OrthoDB" id="1952387at2"/>
<dbReference type="AlphaFoldDB" id="A0A1T5J6Y3"/>
<dbReference type="RefSeq" id="WP_079489766.1">
    <property type="nucleotide sequence ID" value="NZ_FUZT01000002.1"/>
</dbReference>
<protein>
    <recommendedName>
        <fullName evidence="4">DUF4129 domain-containing protein</fullName>
    </recommendedName>
</protein>
<name>A0A1T5J6Y3_9FIRM</name>
<keyword evidence="3" id="KW-1185">Reference proteome</keyword>
<reference evidence="2 3" key="1">
    <citation type="submission" date="2017-02" db="EMBL/GenBank/DDBJ databases">
        <authorList>
            <person name="Peterson S.W."/>
        </authorList>
    </citation>
    <scope>NUCLEOTIDE SEQUENCE [LARGE SCALE GENOMIC DNA]</scope>
    <source>
        <strain evidence="2 3">M1</strain>
    </source>
</reference>
<evidence type="ECO:0000313" key="3">
    <source>
        <dbReference type="Proteomes" id="UP000190285"/>
    </source>
</evidence>